<dbReference type="AlphaFoldDB" id="A0AAN8AJD1"/>
<proteinExistence type="predicted"/>
<evidence type="ECO:0000256" key="1">
    <source>
        <dbReference type="ARBA" id="ARBA00004123"/>
    </source>
</evidence>
<dbReference type="GO" id="GO:0005634">
    <property type="term" value="C:nucleus"/>
    <property type="evidence" value="ECO:0007669"/>
    <property type="project" value="UniProtKB-SubCell"/>
</dbReference>
<dbReference type="PANTHER" id="PTHR16515:SF66">
    <property type="entry name" value="C2H2-TYPE DOMAIN-CONTAINING PROTEIN"/>
    <property type="match status" value="1"/>
</dbReference>
<dbReference type="GO" id="GO:1990837">
    <property type="term" value="F:sequence-specific double-stranded DNA binding"/>
    <property type="evidence" value="ECO:0007669"/>
    <property type="project" value="UniProtKB-ARBA"/>
</dbReference>
<dbReference type="PROSITE" id="PS00028">
    <property type="entry name" value="ZINC_FINGER_C2H2_1"/>
    <property type="match status" value="3"/>
</dbReference>
<feature type="compositionally biased region" description="Polar residues" evidence="8">
    <location>
        <begin position="279"/>
        <end position="289"/>
    </location>
</feature>
<dbReference type="PANTHER" id="PTHR16515">
    <property type="entry name" value="PR DOMAIN ZINC FINGER PROTEIN"/>
    <property type="match status" value="1"/>
</dbReference>
<feature type="domain" description="C2H2-type" evidence="9">
    <location>
        <begin position="427"/>
        <end position="454"/>
    </location>
</feature>
<feature type="domain" description="C2H2-type" evidence="9">
    <location>
        <begin position="483"/>
        <end position="510"/>
    </location>
</feature>
<feature type="compositionally biased region" description="Basic and acidic residues" evidence="8">
    <location>
        <begin position="86"/>
        <end position="103"/>
    </location>
</feature>
<name>A0AAN8AJD1_ELEMC</name>
<feature type="domain" description="C2H2-type" evidence="9">
    <location>
        <begin position="511"/>
        <end position="538"/>
    </location>
</feature>
<dbReference type="Pfam" id="PF00096">
    <property type="entry name" value="zf-C2H2"/>
    <property type="match status" value="3"/>
</dbReference>
<comment type="caution">
    <text evidence="10">The sequence shown here is derived from an EMBL/GenBank/DDBJ whole genome shotgun (WGS) entry which is preliminary data.</text>
</comment>
<evidence type="ECO:0000256" key="6">
    <source>
        <dbReference type="ARBA" id="ARBA00023242"/>
    </source>
</evidence>
<dbReference type="FunFam" id="3.30.160.60:FF:000303">
    <property type="entry name" value="Zinc finger protein 41"/>
    <property type="match status" value="1"/>
</dbReference>
<dbReference type="Proteomes" id="UP001346869">
    <property type="component" value="Unassembled WGS sequence"/>
</dbReference>
<dbReference type="InterPro" id="IPR050331">
    <property type="entry name" value="Zinc_finger"/>
</dbReference>
<gene>
    <name evidence="10" type="ORF">PBY51_016004</name>
</gene>
<evidence type="ECO:0000256" key="2">
    <source>
        <dbReference type="ARBA" id="ARBA00022723"/>
    </source>
</evidence>
<accession>A0AAN8AJD1</accession>
<organism evidence="10 11">
    <name type="scientific">Eleginops maclovinus</name>
    <name type="common">Patagonian blennie</name>
    <name type="synonym">Eleginus maclovinus</name>
    <dbReference type="NCBI Taxonomy" id="56733"/>
    <lineage>
        <taxon>Eukaryota</taxon>
        <taxon>Metazoa</taxon>
        <taxon>Chordata</taxon>
        <taxon>Craniata</taxon>
        <taxon>Vertebrata</taxon>
        <taxon>Euteleostomi</taxon>
        <taxon>Actinopterygii</taxon>
        <taxon>Neopterygii</taxon>
        <taxon>Teleostei</taxon>
        <taxon>Neoteleostei</taxon>
        <taxon>Acanthomorphata</taxon>
        <taxon>Eupercaria</taxon>
        <taxon>Perciformes</taxon>
        <taxon>Notothenioidei</taxon>
        <taxon>Eleginopidae</taxon>
        <taxon>Eleginops</taxon>
    </lineage>
</organism>
<evidence type="ECO:0000256" key="3">
    <source>
        <dbReference type="ARBA" id="ARBA00022737"/>
    </source>
</evidence>
<dbReference type="GO" id="GO:0010468">
    <property type="term" value="P:regulation of gene expression"/>
    <property type="evidence" value="ECO:0007669"/>
    <property type="project" value="TreeGrafter"/>
</dbReference>
<feature type="region of interest" description="Disordered" evidence="8">
    <location>
        <begin position="151"/>
        <end position="299"/>
    </location>
</feature>
<protein>
    <recommendedName>
        <fullName evidence="9">C2H2-type domain-containing protein</fullName>
    </recommendedName>
</protein>
<keyword evidence="4 7" id="KW-0863">Zinc-finger</keyword>
<evidence type="ECO:0000259" key="9">
    <source>
        <dbReference type="PROSITE" id="PS50157"/>
    </source>
</evidence>
<keyword evidence="2" id="KW-0479">Metal-binding</keyword>
<feature type="region of interest" description="Disordered" evidence="8">
    <location>
        <begin position="362"/>
        <end position="383"/>
    </location>
</feature>
<dbReference type="SUPFAM" id="SSF57667">
    <property type="entry name" value="beta-beta-alpha zinc fingers"/>
    <property type="match status" value="3"/>
</dbReference>
<reference evidence="10 11" key="2">
    <citation type="journal article" date="2023" name="Mol. Biol. Evol.">
        <title>Genomics of Secondarily Temperate Adaptation in the Only Non-Antarctic Icefish.</title>
        <authorList>
            <person name="Rivera-Colon A.G."/>
            <person name="Rayamajhi N."/>
            <person name="Minhas B.F."/>
            <person name="Madrigal G."/>
            <person name="Bilyk K.T."/>
            <person name="Yoon V."/>
            <person name="Hune M."/>
            <person name="Gregory S."/>
            <person name="Cheng C.H.C."/>
            <person name="Catchen J.M."/>
        </authorList>
    </citation>
    <scope>NUCLEOTIDE SEQUENCE [LARGE SCALE GENOMIC DNA]</scope>
    <source>
        <strain evidence="10">JMC-PN-2008</strain>
    </source>
</reference>
<comment type="subcellular location">
    <subcellularLocation>
        <location evidence="1">Nucleus</location>
    </subcellularLocation>
</comment>
<keyword evidence="11" id="KW-1185">Reference proteome</keyword>
<keyword evidence="5" id="KW-0862">Zinc</keyword>
<dbReference type="SMART" id="SM00355">
    <property type="entry name" value="ZnF_C2H2"/>
    <property type="match status" value="6"/>
</dbReference>
<keyword evidence="3" id="KW-0677">Repeat</keyword>
<feature type="domain" description="C2H2-type" evidence="9">
    <location>
        <begin position="393"/>
        <end position="426"/>
    </location>
</feature>
<feature type="domain" description="C2H2-type" evidence="9">
    <location>
        <begin position="455"/>
        <end position="482"/>
    </location>
</feature>
<dbReference type="FunFam" id="3.30.160.60:FF:002019">
    <property type="entry name" value="zinc finger protein 263-like"/>
    <property type="match status" value="1"/>
</dbReference>
<evidence type="ECO:0000313" key="10">
    <source>
        <dbReference type="EMBL" id="KAK5864791.1"/>
    </source>
</evidence>
<dbReference type="InterPro" id="IPR013087">
    <property type="entry name" value="Znf_C2H2_type"/>
</dbReference>
<evidence type="ECO:0000313" key="11">
    <source>
        <dbReference type="Proteomes" id="UP001346869"/>
    </source>
</evidence>
<dbReference type="InterPro" id="IPR036236">
    <property type="entry name" value="Znf_C2H2_sf"/>
</dbReference>
<evidence type="ECO:0000256" key="7">
    <source>
        <dbReference type="PROSITE-ProRule" id="PRU00042"/>
    </source>
</evidence>
<dbReference type="GO" id="GO:0008270">
    <property type="term" value="F:zinc ion binding"/>
    <property type="evidence" value="ECO:0007669"/>
    <property type="project" value="UniProtKB-KW"/>
</dbReference>
<reference evidence="10 11" key="1">
    <citation type="journal article" date="2023" name="Genes (Basel)">
        <title>Chromosome-Level Genome Assembly and Circadian Gene Repertoire of the Patagonia Blennie Eleginops maclovinus-The Closest Ancestral Proxy of Antarctic Cryonotothenioids.</title>
        <authorList>
            <person name="Cheng C.C."/>
            <person name="Rivera-Colon A.G."/>
            <person name="Minhas B.F."/>
            <person name="Wilson L."/>
            <person name="Rayamajhi N."/>
            <person name="Vargas-Chacoff L."/>
            <person name="Catchen J.M."/>
        </authorList>
    </citation>
    <scope>NUCLEOTIDE SEQUENCE [LARGE SCALE GENOMIC DNA]</scope>
    <source>
        <strain evidence="10">JMC-PN-2008</strain>
    </source>
</reference>
<dbReference type="PROSITE" id="PS50157">
    <property type="entry name" value="ZINC_FINGER_C2H2_2"/>
    <property type="match status" value="5"/>
</dbReference>
<dbReference type="Gene3D" id="3.30.160.60">
    <property type="entry name" value="Classic Zinc Finger"/>
    <property type="match status" value="4"/>
</dbReference>
<feature type="compositionally biased region" description="Acidic residues" evidence="8">
    <location>
        <begin position="235"/>
        <end position="248"/>
    </location>
</feature>
<dbReference type="FunFam" id="3.30.160.60:FF:000912">
    <property type="entry name" value="Zinc finger protein 660"/>
    <property type="match status" value="1"/>
</dbReference>
<feature type="compositionally biased region" description="Acidic residues" evidence="8">
    <location>
        <begin position="152"/>
        <end position="167"/>
    </location>
</feature>
<feature type="region of interest" description="Disordered" evidence="8">
    <location>
        <begin position="86"/>
        <end position="115"/>
    </location>
</feature>
<keyword evidence="6" id="KW-0539">Nucleus</keyword>
<evidence type="ECO:0000256" key="4">
    <source>
        <dbReference type="ARBA" id="ARBA00022771"/>
    </source>
</evidence>
<sequence>MMEESVSTFETHLTAVMDSLIRASVCEITKLFQDMVNDYLVELSLNRKENEALKQRLRLTDHKLRAERKYGMGWAAQRRSAGLAAAEERAVGRQKRKVAEARSKSKKGPAASYGKRWPGGVWEEGGGGAVGMVAGGRRGKEAREMYLIQYPGDEEDEGGMMEDEEGEGSLSGEGEETANIKEEFSQTEGYQPASIQLIKEALNMDTPSRKLHTGSRATSEEELSDRPPTLHSGEREEEEEEEDWEEGSAEPSEGGMTMDELRGLESALRAERGREQAAMTASQPVSPNSEVVRGSEGSLAPKYIGLDGLEQDEELEPPTLQREEQIGPGRLKDAVRAGGELRWSKKLREGDSAVALIGQDVGEQGESEHLPHLSAPGSVGESGEEEGVEDLLHFCTQCGGGFTSEAELEEHPCPLGASHLHTGKEVFPCAHCGNEFSHAWALKNHECACNAERPHCCEICGKRFTHSRSLERHQLVHTGERPHRCPQCGRSFSRLGNLERHQRIHTGERPYGCEACGKRFSRVEYLKRHQLIHTSEKMALQCSNCASGFSDAEQLKNHQCF</sequence>
<evidence type="ECO:0000256" key="5">
    <source>
        <dbReference type="ARBA" id="ARBA00022833"/>
    </source>
</evidence>
<dbReference type="EMBL" id="JAUZQC010000010">
    <property type="protein sequence ID" value="KAK5864791.1"/>
    <property type="molecule type" value="Genomic_DNA"/>
</dbReference>
<evidence type="ECO:0000256" key="8">
    <source>
        <dbReference type="SAM" id="MobiDB-lite"/>
    </source>
</evidence>
<feature type="compositionally biased region" description="Basic and acidic residues" evidence="8">
    <location>
        <begin position="259"/>
        <end position="275"/>
    </location>
</feature>